<feature type="compositionally biased region" description="Polar residues" evidence="1">
    <location>
        <begin position="339"/>
        <end position="354"/>
    </location>
</feature>
<reference evidence="2" key="1">
    <citation type="journal article" date="2012" name="Proc. Natl. Acad. Sci. U.S.A.">
        <title>Antigenic diversity is generated by distinct evolutionary mechanisms in African trypanosome species.</title>
        <authorList>
            <person name="Jackson A.P."/>
            <person name="Berry A."/>
            <person name="Aslett M."/>
            <person name="Allison H.C."/>
            <person name="Burton P."/>
            <person name="Vavrova-Anderson J."/>
            <person name="Brown R."/>
            <person name="Browne H."/>
            <person name="Corton N."/>
            <person name="Hauser H."/>
            <person name="Gamble J."/>
            <person name="Gilderthorp R."/>
            <person name="Marcello L."/>
            <person name="McQuillan J."/>
            <person name="Otto T.D."/>
            <person name="Quail M.A."/>
            <person name="Sanders M.J."/>
            <person name="van Tonder A."/>
            <person name="Ginger M.L."/>
            <person name="Field M.C."/>
            <person name="Barry J.D."/>
            <person name="Hertz-Fowler C."/>
            <person name="Berriman M."/>
        </authorList>
    </citation>
    <scope>NUCLEOTIDE SEQUENCE</scope>
    <source>
        <strain evidence="2">Y486</strain>
    </source>
</reference>
<gene>
    <name evidence="2" type="ORF">TVY486_1116080</name>
</gene>
<sequence>MLPFQARKFQPSVPTRDQDNSAWVGEGMLLNTFRVRRKRMEGAMQISSSMLKQVNNVSDMMGEDTAPGIVSEEMGLTQEPVVGAKNPLLEQYAGAIESDEAVVSMGMNHVADASDVMLENEINQKLKNIVGMRLEQRRAAELNMKPAFQSAHSACETEAPPTKFSSNSVTFVLEVLSQSVLKILAATDNIMLELAGLGARSVSVILDEMKTAQLHSQHAVRCYTAAIQHLKQHEVCEKALNEGAKCEVGNTREQFLEQKEVLTTEGQKQKVIEEQLQGLRMRCNTLDTQFRVWSMLFKEMHLSPTAPLTPPPMSTRPPGITPISQRELSCMTVLGRQNSDAATPTLPQTGQRSPAPQPVGNVVGVGGGGGSGGSGGGGGGGGVGGGSSSMTSSAEEGERRIDAVEERVAQFWCNPYVLKSQQCVNRKRFKSNTEDAPPLLDFYAPIYSRTMSIALVDSTTRAQNEVHCVSKGDMQAPNSIDTGGGSAAESRLTILLRGLLRSLSRRARRKTRKIAISAENSGVEAPEETGSEEHVEEGDSVEEWFDGVEEAGEGGKLTEETAADDGGMESTIEVETLPSGNAGGTAPQGSSSSGVSTSDSPEVVSDALLLSVRRLLSYLEGNMNLLS</sequence>
<accession>G0U940</accession>
<evidence type="ECO:0000313" key="2">
    <source>
        <dbReference type="EMBL" id="CCC54124.1"/>
    </source>
</evidence>
<dbReference type="VEuPathDB" id="TriTrypDB:TvY486_1116080"/>
<feature type="compositionally biased region" description="Gly residues" evidence="1">
    <location>
        <begin position="363"/>
        <end position="387"/>
    </location>
</feature>
<feature type="region of interest" description="Disordered" evidence="1">
    <location>
        <begin position="339"/>
        <end position="358"/>
    </location>
</feature>
<feature type="region of interest" description="Disordered" evidence="1">
    <location>
        <begin position="363"/>
        <end position="399"/>
    </location>
</feature>
<dbReference type="AlphaFoldDB" id="G0U940"/>
<organism evidence="2">
    <name type="scientific">Trypanosoma vivax (strain Y486)</name>
    <dbReference type="NCBI Taxonomy" id="1055687"/>
    <lineage>
        <taxon>Eukaryota</taxon>
        <taxon>Discoba</taxon>
        <taxon>Euglenozoa</taxon>
        <taxon>Kinetoplastea</taxon>
        <taxon>Metakinetoplastina</taxon>
        <taxon>Trypanosomatida</taxon>
        <taxon>Trypanosomatidae</taxon>
        <taxon>Trypanosoma</taxon>
        <taxon>Duttonella</taxon>
    </lineage>
</organism>
<protein>
    <submittedName>
        <fullName evidence="2">Uncharacterized protein</fullName>
    </submittedName>
</protein>
<feature type="compositionally biased region" description="Acidic residues" evidence="1">
    <location>
        <begin position="525"/>
        <end position="541"/>
    </location>
</feature>
<feature type="region of interest" description="Disordered" evidence="1">
    <location>
        <begin position="576"/>
        <end position="600"/>
    </location>
</feature>
<proteinExistence type="predicted"/>
<feature type="region of interest" description="Disordered" evidence="1">
    <location>
        <begin position="518"/>
        <end position="541"/>
    </location>
</feature>
<name>G0U940_TRYVY</name>
<evidence type="ECO:0000256" key="1">
    <source>
        <dbReference type="SAM" id="MobiDB-lite"/>
    </source>
</evidence>
<feature type="compositionally biased region" description="Low complexity" evidence="1">
    <location>
        <begin position="590"/>
        <end position="600"/>
    </location>
</feature>
<dbReference type="EMBL" id="HE573027">
    <property type="protein sequence ID" value="CCC54124.1"/>
    <property type="molecule type" value="Genomic_DNA"/>
</dbReference>